<dbReference type="GO" id="GO:0003995">
    <property type="term" value="F:acyl-CoA dehydrogenase activity"/>
    <property type="evidence" value="ECO:0007669"/>
    <property type="project" value="InterPro"/>
</dbReference>
<dbReference type="Pfam" id="PF05893">
    <property type="entry name" value="LuxC"/>
    <property type="match status" value="1"/>
</dbReference>
<protein>
    <submittedName>
        <fullName evidence="2">Acyl-CoA reductase LuxC</fullName>
    </submittedName>
</protein>
<proteinExistence type="predicted"/>
<dbReference type="InterPro" id="IPR016161">
    <property type="entry name" value="Ald_DH/histidinol_DH"/>
</dbReference>
<sequence length="411" mass="47409">MPRSGGAVIPMKDEVVILAGVRQPEKEPWEPFAAPVLDFLEQLSREIRRERRKYEQLAAFGFWCRRSHMEEFRKRYEDGRSRLGRGVVFHITASNVPVLFGYSLVMGLLAGNSCSVRISSKSREQDQILCRIMDRILTRPEYKGIRRRISVFSCQRYSLAVREALSDCAGCVVWGGDRTIMEIRCMRIRPDAVQLNFPDRYSICILDTLQLGNITEEELKNLAHRFYNDTYLLDQNACSSPAIVIWNQEEESKEAENARVRWWNAVDEEARSYDLTAHKAMAKYELLCRYAMTLDVETKISCYGNRLYTMELGDIPSDIDQLRGAFGMFFEYRGDWRKALTHLASGRLQTITYHGIEEQKIVDFVIKNHLFGVHRIVPAGRAAVMDPVWDGHDFIAVLSRQIGREAQDAFV</sequence>
<keyword evidence="3" id="KW-1185">Reference proteome</keyword>
<reference evidence="2 3" key="1">
    <citation type="submission" date="2018-02" db="EMBL/GenBank/DDBJ databases">
        <title>Genomic Encyclopedia of Archaeal and Bacterial Type Strains, Phase II (KMG-II): from individual species to whole genera.</title>
        <authorList>
            <person name="Goeker M."/>
        </authorList>
    </citation>
    <scope>NUCLEOTIDE SEQUENCE [LARGE SCALE GENOMIC DNA]</scope>
    <source>
        <strain evidence="2 3">DSM 3808</strain>
    </source>
</reference>
<dbReference type="InterPro" id="IPR008670">
    <property type="entry name" value="CoA_reduct_LuxC"/>
</dbReference>
<dbReference type="OrthoDB" id="580775at2"/>
<dbReference type="RefSeq" id="WP_104436958.1">
    <property type="nucleotide sequence ID" value="NZ_PTJA01000005.1"/>
</dbReference>
<comment type="caution">
    <text evidence="2">The sequence shown here is derived from an EMBL/GenBank/DDBJ whole genome shotgun (WGS) entry which is preliminary data.</text>
</comment>
<gene>
    <name evidence="2" type="ORF">BXY41_105190</name>
</gene>
<organism evidence="2 3">
    <name type="scientific">Lacrimispora xylanisolvens</name>
    <dbReference type="NCBI Taxonomy" id="384636"/>
    <lineage>
        <taxon>Bacteria</taxon>
        <taxon>Bacillati</taxon>
        <taxon>Bacillota</taxon>
        <taxon>Clostridia</taxon>
        <taxon>Lachnospirales</taxon>
        <taxon>Lachnospiraceae</taxon>
        <taxon>Lacrimispora</taxon>
    </lineage>
</organism>
<evidence type="ECO:0000256" key="1">
    <source>
        <dbReference type="ARBA" id="ARBA00022857"/>
    </source>
</evidence>
<dbReference type="GO" id="GO:0008218">
    <property type="term" value="P:bioluminescence"/>
    <property type="evidence" value="ECO:0007669"/>
    <property type="project" value="InterPro"/>
</dbReference>
<dbReference type="EMBL" id="PTJA01000005">
    <property type="protein sequence ID" value="PPK80971.1"/>
    <property type="molecule type" value="Genomic_DNA"/>
</dbReference>
<evidence type="ECO:0000313" key="2">
    <source>
        <dbReference type="EMBL" id="PPK80971.1"/>
    </source>
</evidence>
<dbReference type="Proteomes" id="UP000237749">
    <property type="component" value="Unassembled WGS sequence"/>
</dbReference>
<name>A0A2S6HT96_9FIRM</name>
<accession>A0A2S6HT96</accession>
<evidence type="ECO:0000313" key="3">
    <source>
        <dbReference type="Proteomes" id="UP000237749"/>
    </source>
</evidence>
<dbReference type="SUPFAM" id="SSF53720">
    <property type="entry name" value="ALDH-like"/>
    <property type="match status" value="1"/>
</dbReference>
<dbReference type="AlphaFoldDB" id="A0A2S6HT96"/>
<keyword evidence="1" id="KW-0521">NADP</keyword>